<evidence type="ECO:0008006" key="7">
    <source>
        <dbReference type="Google" id="ProtNLM"/>
    </source>
</evidence>
<name>A0AAV2G2M0_9ROSI</name>
<gene>
    <name evidence="5" type="ORF">LTRI10_LOCUS44725</name>
</gene>
<feature type="repeat" description="PPR" evidence="2">
    <location>
        <begin position="550"/>
        <end position="584"/>
    </location>
</feature>
<dbReference type="GO" id="GO:0009451">
    <property type="term" value="P:RNA modification"/>
    <property type="evidence" value="ECO:0007669"/>
    <property type="project" value="InterPro"/>
</dbReference>
<feature type="compositionally biased region" description="Basic and acidic residues" evidence="4">
    <location>
        <begin position="55"/>
        <end position="66"/>
    </location>
</feature>
<protein>
    <recommendedName>
        <fullName evidence="7">Pentatricopeptide repeat-containing protein</fullName>
    </recommendedName>
</protein>
<dbReference type="AlphaFoldDB" id="A0AAV2G2M0"/>
<evidence type="ECO:0000256" key="3">
    <source>
        <dbReference type="SAM" id="Coils"/>
    </source>
</evidence>
<dbReference type="GO" id="GO:0003723">
    <property type="term" value="F:RNA binding"/>
    <property type="evidence" value="ECO:0007669"/>
    <property type="project" value="InterPro"/>
</dbReference>
<evidence type="ECO:0000256" key="4">
    <source>
        <dbReference type="SAM" id="MobiDB-lite"/>
    </source>
</evidence>
<evidence type="ECO:0000256" key="1">
    <source>
        <dbReference type="ARBA" id="ARBA00022737"/>
    </source>
</evidence>
<dbReference type="NCBIfam" id="TIGR00756">
    <property type="entry name" value="PPR"/>
    <property type="match status" value="2"/>
</dbReference>
<dbReference type="EMBL" id="OZ034821">
    <property type="protein sequence ID" value="CAL1404910.1"/>
    <property type="molecule type" value="Genomic_DNA"/>
</dbReference>
<feature type="coiled-coil region" evidence="3">
    <location>
        <begin position="370"/>
        <end position="425"/>
    </location>
</feature>
<proteinExistence type="predicted"/>
<feature type="repeat" description="PPR" evidence="2">
    <location>
        <begin position="651"/>
        <end position="685"/>
    </location>
</feature>
<organism evidence="5 6">
    <name type="scientific">Linum trigynum</name>
    <dbReference type="NCBI Taxonomy" id="586398"/>
    <lineage>
        <taxon>Eukaryota</taxon>
        <taxon>Viridiplantae</taxon>
        <taxon>Streptophyta</taxon>
        <taxon>Embryophyta</taxon>
        <taxon>Tracheophyta</taxon>
        <taxon>Spermatophyta</taxon>
        <taxon>Magnoliopsida</taxon>
        <taxon>eudicotyledons</taxon>
        <taxon>Gunneridae</taxon>
        <taxon>Pentapetalae</taxon>
        <taxon>rosids</taxon>
        <taxon>fabids</taxon>
        <taxon>Malpighiales</taxon>
        <taxon>Linaceae</taxon>
        <taxon>Linum</taxon>
    </lineage>
</organism>
<dbReference type="Pfam" id="PF03004">
    <property type="entry name" value="Transposase_24"/>
    <property type="match status" value="1"/>
</dbReference>
<evidence type="ECO:0000313" key="6">
    <source>
        <dbReference type="Proteomes" id="UP001497516"/>
    </source>
</evidence>
<reference evidence="5 6" key="1">
    <citation type="submission" date="2024-04" db="EMBL/GenBank/DDBJ databases">
        <authorList>
            <person name="Fracassetti M."/>
        </authorList>
    </citation>
    <scope>NUCLEOTIDE SEQUENCE [LARGE SCALE GENOMIC DNA]</scope>
</reference>
<evidence type="ECO:0000256" key="2">
    <source>
        <dbReference type="PROSITE-ProRule" id="PRU00708"/>
    </source>
</evidence>
<dbReference type="InterPro" id="IPR011990">
    <property type="entry name" value="TPR-like_helical_dom_sf"/>
</dbReference>
<dbReference type="InterPro" id="IPR002885">
    <property type="entry name" value="PPR_rpt"/>
</dbReference>
<accession>A0AAV2G2M0</accession>
<keyword evidence="6" id="KW-1185">Reference proteome</keyword>
<dbReference type="Gene3D" id="1.25.40.10">
    <property type="entry name" value="Tetratricopeptide repeat domain"/>
    <property type="match status" value="2"/>
</dbReference>
<feature type="region of interest" description="Disordered" evidence="4">
    <location>
        <begin position="273"/>
        <end position="299"/>
    </location>
</feature>
<evidence type="ECO:0000313" key="5">
    <source>
        <dbReference type="EMBL" id="CAL1404910.1"/>
    </source>
</evidence>
<dbReference type="InterPro" id="IPR004252">
    <property type="entry name" value="Probable_transposase_24"/>
</dbReference>
<dbReference type="PANTHER" id="PTHR47926">
    <property type="entry name" value="PENTATRICOPEPTIDE REPEAT-CONTAINING PROTEIN"/>
    <property type="match status" value="1"/>
</dbReference>
<feature type="region of interest" description="Disordered" evidence="4">
    <location>
        <begin position="1"/>
        <end position="98"/>
    </location>
</feature>
<sequence>MPPLKKKKAATDKAVPIPDFYRATRSGRVRQEPARSTESVSGGSRRPAGASVNEDTQRTDTVHPDEPNGNDDSEAEASNHETGEGSNPTGLEAPVAKKRGLSKGYEIMKRTGTGGKIDGIYVMENGQSFVGPNESLLKTELGVVTRLMAPIRKYYWSKLTEADKHPLFKKLEDEFDIDTAGADARKIMEKRMKKRFINYKYAMHAHYLKDPQTARTDPPVDMNIEDWHMLCDHFESENFIKRSQINKANKSKQVYAHTSGAKSLDQRIYELEKKKKQKQQEQQPTQEERETDMEDADSVEEEPIDLLLYAKRYQRADGSWVSEEPQKNYLEMQSMWIEAKAEGKPISGRDIVEKVLKKKVKYGPKENPRSAKELQLQEELEATRAEAERKAKEFAEKIQSQEEQLKSQAEKIQLQEDKLKSQEESPVLQFSKRLIPKQIWITIAPTRFIANTATLTRTARSDIHLRPIYDGYDEGGIASAEDGHCDPSLVASLISAYAHCDRLNLAYKVVDQVFNWTVNLVALNKTLHSFIKFRDSELARKEFDKMPDRDVVTWNSMIGGYVDNGRFEEALRLFTMMLTSNVVPDKFTFASVMPGCAKLGSFPLAQWLHQLMINMRIEVNYILVAAMIDMYSKCGGIEAAKSIFQRVQRDDVSIWNSMINGLAIHGFARDAIAVFSKMVSCRCHGNGRGSLGRYIAPAIYLWKQGQIASVAWAELVSCQCHHTGNKF</sequence>
<keyword evidence="3" id="KW-0175">Coiled coil</keyword>
<dbReference type="Proteomes" id="UP001497516">
    <property type="component" value="Chromosome 8"/>
</dbReference>
<feature type="compositionally biased region" description="Acidic residues" evidence="4">
    <location>
        <begin position="289"/>
        <end position="299"/>
    </location>
</feature>
<dbReference type="Pfam" id="PF01535">
    <property type="entry name" value="PPR"/>
    <property type="match status" value="2"/>
</dbReference>
<dbReference type="InterPro" id="IPR046960">
    <property type="entry name" value="PPR_At4g14850-like_plant"/>
</dbReference>
<dbReference type="PANTHER" id="PTHR47926:SF360">
    <property type="entry name" value="PENTATRICOPEPTIDE REPEAT-CONTAINING PROTEIN"/>
    <property type="match status" value="1"/>
</dbReference>
<dbReference type="Pfam" id="PF13041">
    <property type="entry name" value="PPR_2"/>
    <property type="match status" value="1"/>
</dbReference>
<keyword evidence="1" id="KW-0677">Repeat</keyword>
<dbReference type="PROSITE" id="PS51375">
    <property type="entry name" value="PPR"/>
    <property type="match status" value="2"/>
</dbReference>